<gene>
    <name evidence="17" type="ORF">H9841_05620</name>
</gene>
<dbReference type="Gene3D" id="3.30.565.10">
    <property type="entry name" value="Histidine kinase-like ATPase, C-terminal domain"/>
    <property type="match status" value="1"/>
</dbReference>
<dbReference type="SMART" id="SM00387">
    <property type="entry name" value="HATPase_c"/>
    <property type="match status" value="1"/>
</dbReference>
<keyword evidence="8" id="KW-0547">Nucleotide-binding</keyword>
<dbReference type="SMART" id="SM00388">
    <property type="entry name" value="HisKA"/>
    <property type="match status" value="1"/>
</dbReference>
<dbReference type="CDD" id="cd06225">
    <property type="entry name" value="HAMP"/>
    <property type="match status" value="1"/>
</dbReference>
<protein>
    <recommendedName>
        <fullName evidence="3">histidine kinase</fullName>
        <ecNumber evidence="3">2.7.13.3</ecNumber>
    </recommendedName>
</protein>
<dbReference type="SUPFAM" id="SSF158472">
    <property type="entry name" value="HAMP domain-like"/>
    <property type="match status" value="1"/>
</dbReference>
<dbReference type="FunFam" id="1.10.287.130:FF:000001">
    <property type="entry name" value="Two-component sensor histidine kinase"/>
    <property type="match status" value="1"/>
</dbReference>
<comment type="subcellular location">
    <subcellularLocation>
        <location evidence="2">Cell membrane</location>
        <topology evidence="2">Multi-pass membrane protein</topology>
    </subcellularLocation>
</comment>
<evidence type="ECO:0000256" key="14">
    <source>
        <dbReference type="SAM" id="Phobius"/>
    </source>
</evidence>
<evidence type="ECO:0000256" key="10">
    <source>
        <dbReference type="ARBA" id="ARBA00022840"/>
    </source>
</evidence>
<dbReference type="Gene3D" id="6.10.340.10">
    <property type="match status" value="1"/>
</dbReference>
<reference evidence="17" key="2">
    <citation type="submission" date="2021-04" db="EMBL/GenBank/DDBJ databases">
        <authorList>
            <person name="Gilroy R."/>
        </authorList>
    </citation>
    <scope>NUCLEOTIDE SEQUENCE</scope>
    <source>
        <strain evidence="17">ChiBcec16_6824</strain>
    </source>
</reference>
<dbReference type="InterPro" id="IPR004358">
    <property type="entry name" value="Sig_transdc_His_kin-like_C"/>
</dbReference>
<evidence type="ECO:0000313" key="17">
    <source>
        <dbReference type="EMBL" id="HIY21360.1"/>
    </source>
</evidence>
<evidence type="ECO:0000256" key="2">
    <source>
        <dbReference type="ARBA" id="ARBA00004651"/>
    </source>
</evidence>
<keyword evidence="7 14" id="KW-0812">Transmembrane</keyword>
<keyword evidence="11 14" id="KW-1133">Transmembrane helix</keyword>
<dbReference type="SMART" id="SM00304">
    <property type="entry name" value="HAMP"/>
    <property type="match status" value="1"/>
</dbReference>
<dbReference type="GO" id="GO:0000155">
    <property type="term" value="F:phosphorelay sensor kinase activity"/>
    <property type="evidence" value="ECO:0007669"/>
    <property type="project" value="InterPro"/>
</dbReference>
<comment type="catalytic activity">
    <reaction evidence="1">
        <text>ATP + protein L-histidine = ADP + protein N-phospho-L-histidine.</text>
        <dbReference type="EC" id="2.7.13.3"/>
    </reaction>
</comment>
<dbReference type="FunFam" id="3.30.565.10:FF:000006">
    <property type="entry name" value="Sensor histidine kinase WalK"/>
    <property type="match status" value="1"/>
</dbReference>
<dbReference type="EC" id="2.7.13.3" evidence="3"/>
<dbReference type="Pfam" id="PF00512">
    <property type="entry name" value="HisKA"/>
    <property type="match status" value="1"/>
</dbReference>
<feature type="transmembrane region" description="Helical" evidence="14">
    <location>
        <begin position="172"/>
        <end position="194"/>
    </location>
</feature>
<dbReference type="InterPro" id="IPR003661">
    <property type="entry name" value="HisK_dim/P_dom"/>
</dbReference>
<dbReference type="EMBL" id="DXDX01000103">
    <property type="protein sequence ID" value="HIY21360.1"/>
    <property type="molecule type" value="Genomic_DNA"/>
</dbReference>
<evidence type="ECO:0000256" key="12">
    <source>
        <dbReference type="ARBA" id="ARBA00023012"/>
    </source>
</evidence>
<dbReference type="InterPro" id="IPR003660">
    <property type="entry name" value="HAMP_dom"/>
</dbReference>
<dbReference type="SUPFAM" id="SSF55874">
    <property type="entry name" value="ATPase domain of HSP90 chaperone/DNA topoisomerase II/histidine kinase"/>
    <property type="match status" value="1"/>
</dbReference>
<keyword evidence="4" id="KW-1003">Cell membrane</keyword>
<evidence type="ECO:0000256" key="11">
    <source>
        <dbReference type="ARBA" id="ARBA00022989"/>
    </source>
</evidence>
<reference evidence="17" key="1">
    <citation type="journal article" date="2021" name="PeerJ">
        <title>Extensive microbial diversity within the chicken gut microbiome revealed by metagenomics and culture.</title>
        <authorList>
            <person name="Gilroy R."/>
            <person name="Ravi A."/>
            <person name="Getino M."/>
            <person name="Pursley I."/>
            <person name="Horton D.L."/>
            <person name="Alikhan N.F."/>
            <person name="Baker D."/>
            <person name="Gharbi K."/>
            <person name="Hall N."/>
            <person name="Watson M."/>
            <person name="Adriaenssens E.M."/>
            <person name="Foster-Nyarko E."/>
            <person name="Jarju S."/>
            <person name="Secka A."/>
            <person name="Antonio M."/>
            <person name="Oren A."/>
            <person name="Chaudhuri R.R."/>
            <person name="La Ragione R."/>
            <person name="Hildebrand F."/>
            <person name="Pallen M.J."/>
        </authorList>
    </citation>
    <scope>NUCLEOTIDE SEQUENCE</scope>
    <source>
        <strain evidence="17">ChiBcec16_6824</strain>
    </source>
</reference>
<dbReference type="InterPro" id="IPR050398">
    <property type="entry name" value="HssS/ArlS-like"/>
</dbReference>
<feature type="domain" description="Histidine kinase" evidence="15">
    <location>
        <begin position="262"/>
        <end position="477"/>
    </location>
</feature>
<keyword evidence="12" id="KW-0902">Two-component regulatory system</keyword>
<accession>A0A9D1Y8P5</accession>
<evidence type="ECO:0000256" key="3">
    <source>
        <dbReference type="ARBA" id="ARBA00012438"/>
    </source>
</evidence>
<organism evidence="17 18">
    <name type="scientific">Candidatus Flavonifractor merdigallinarum</name>
    <dbReference type="NCBI Taxonomy" id="2838589"/>
    <lineage>
        <taxon>Bacteria</taxon>
        <taxon>Bacillati</taxon>
        <taxon>Bacillota</taxon>
        <taxon>Clostridia</taxon>
        <taxon>Eubacteriales</taxon>
        <taxon>Oscillospiraceae</taxon>
        <taxon>Flavonifractor</taxon>
    </lineage>
</organism>
<evidence type="ECO:0000313" key="18">
    <source>
        <dbReference type="Proteomes" id="UP000823868"/>
    </source>
</evidence>
<dbReference type="AlphaFoldDB" id="A0A9D1Y8P5"/>
<dbReference type="PROSITE" id="PS50885">
    <property type="entry name" value="HAMP"/>
    <property type="match status" value="1"/>
</dbReference>
<dbReference type="InterPro" id="IPR003594">
    <property type="entry name" value="HATPase_dom"/>
</dbReference>
<sequence length="477" mass="52473">MKSFYQRQFMLMAGMVLLSFALLGSAFITLSYQYTIQDKRDSMERNAKFISEFTSAVQSSGLSLMDSSYQAYVSSISRISDAYVIICRPGGRVLLASEGTFQEGVAAPTIPQSICTELEEEGDYSGMTTLGGLFPEQRYVAGRTVTLSDFSGQTHETNLVFVAADTSSITELWRAVATIYFTTAVVVLLIAFISSSLTSMHQTKPLKQIADVARKFGHGELDARVTGCENRMDEVGELAEAFNAMADSLAKAEAKRSEFIANVSHELKTPMTTIAGFADGILDGTIPPEREREYLKTISTETRRLSRLVRQMLDLSRMQSSEQVTAQEPFDAVEVMLRVLVSLEPKINARHLDVNTQLPDGSVMVWGDPDAITQVCYNLLDNAIKFSTEGSTIGITVVTKAGKARISVRNTGETIPPEELPLLFDRFHKTDRSRSEDRDGVGLGLYIVKSILGSHKENITVTSEDGVTEFTFTLTLA</sequence>
<evidence type="ECO:0000256" key="8">
    <source>
        <dbReference type="ARBA" id="ARBA00022741"/>
    </source>
</evidence>
<keyword evidence="9 17" id="KW-0418">Kinase</keyword>
<evidence type="ECO:0000256" key="6">
    <source>
        <dbReference type="ARBA" id="ARBA00022679"/>
    </source>
</evidence>
<keyword evidence="10" id="KW-0067">ATP-binding</keyword>
<dbReference type="GO" id="GO:0005886">
    <property type="term" value="C:plasma membrane"/>
    <property type="evidence" value="ECO:0007669"/>
    <property type="project" value="UniProtKB-SubCell"/>
</dbReference>
<evidence type="ECO:0000256" key="7">
    <source>
        <dbReference type="ARBA" id="ARBA00022692"/>
    </source>
</evidence>
<keyword evidence="5" id="KW-0597">Phosphoprotein</keyword>
<dbReference type="Gene3D" id="1.10.287.130">
    <property type="match status" value="1"/>
</dbReference>
<dbReference type="PANTHER" id="PTHR45528">
    <property type="entry name" value="SENSOR HISTIDINE KINASE CPXA"/>
    <property type="match status" value="1"/>
</dbReference>
<evidence type="ECO:0000256" key="1">
    <source>
        <dbReference type="ARBA" id="ARBA00000085"/>
    </source>
</evidence>
<feature type="domain" description="HAMP" evidence="16">
    <location>
        <begin position="200"/>
        <end position="254"/>
    </location>
</feature>
<dbReference type="CDD" id="cd00082">
    <property type="entry name" value="HisKA"/>
    <property type="match status" value="1"/>
</dbReference>
<dbReference type="PRINTS" id="PR00344">
    <property type="entry name" value="BCTRLSENSOR"/>
</dbReference>
<keyword evidence="13 14" id="KW-0472">Membrane</keyword>
<dbReference type="SUPFAM" id="SSF47384">
    <property type="entry name" value="Homodimeric domain of signal transducing histidine kinase"/>
    <property type="match status" value="1"/>
</dbReference>
<dbReference type="PANTHER" id="PTHR45528:SF1">
    <property type="entry name" value="SENSOR HISTIDINE KINASE CPXA"/>
    <property type="match status" value="1"/>
</dbReference>
<evidence type="ECO:0000259" key="15">
    <source>
        <dbReference type="PROSITE" id="PS50109"/>
    </source>
</evidence>
<proteinExistence type="predicted"/>
<dbReference type="Pfam" id="PF02518">
    <property type="entry name" value="HATPase_c"/>
    <property type="match status" value="1"/>
</dbReference>
<evidence type="ECO:0000256" key="4">
    <source>
        <dbReference type="ARBA" id="ARBA00022475"/>
    </source>
</evidence>
<keyword evidence="6" id="KW-0808">Transferase</keyword>
<evidence type="ECO:0000256" key="5">
    <source>
        <dbReference type="ARBA" id="ARBA00022553"/>
    </source>
</evidence>
<evidence type="ECO:0000256" key="9">
    <source>
        <dbReference type="ARBA" id="ARBA00022777"/>
    </source>
</evidence>
<evidence type="ECO:0000256" key="13">
    <source>
        <dbReference type="ARBA" id="ARBA00023136"/>
    </source>
</evidence>
<dbReference type="InterPro" id="IPR005467">
    <property type="entry name" value="His_kinase_dom"/>
</dbReference>
<evidence type="ECO:0000259" key="16">
    <source>
        <dbReference type="PROSITE" id="PS50885"/>
    </source>
</evidence>
<dbReference type="GO" id="GO:0005524">
    <property type="term" value="F:ATP binding"/>
    <property type="evidence" value="ECO:0007669"/>
    <property type="project" value="UniProtKB-KW"/>
</dbReference>
<dbReference type="InterPro" id="IPR036890">
    <property type="entry name" value="HATPase_C_sf"/>
</dbReference>
<dbReference type="PROSITE" id="PS50109">
    <property type="entry name" value="HIS_KIN"/>
    <property type="match status" value="1"/>
</dbReference>
<name>A0A9D1Y8P5_9FIRM</name>
<comment type="caution">
    <text evidence="17">The sequence shown here is derived from an EMBL/GenBank/DDBJ whole genome shotgun (WGS) entry which is preliminary data.</text>
</comment>
<dbReference type="InterPro" id="IPR036097">
    <property type="entry name" value="HisK_dim/P_sf"/>
</dbReference>
<dbReference type="Pfam" id="PF00672">
    <property type="entry name" value="HAMP"/>
    <property type="match status" value="1"/>
</dbReference>
<dbReference type="Proteomes" id="UP000823868">
    <property type="component" value="Unassembled WGS sequence"/>
</dbReference>